<gene>
    <name evidence="6" type="ORF">POM88_021536</name>
</gene>
<dbReference type="AlphaFoldDB" id="A0AAD8IF18"/>
<evidence type="ECO:0000256" key="1">
    <source>
        <dbReference type="ARBA" id="ARBA00001974"/>
    </source>
</evidence>
<dbReference type="GO" id="GO:0016491">
    <property type="term" value="F:oxidoreductase activity"/>
    <property type="evidence" value="ECO:0007669"/>
    <property type="project" value="UniProtKB-KW"/>
</dbReference>
<keyword evidence="4" id="KW-0521">NADP</keyword>
<evidence type="ECO:0000256" key="2">
    <source>
        <dbReference type="ARBA" id="ARBA00022630"/>
    </source>
</evidence>
<dbReference type="SUPFAM" id="SSF51905">
    <property type="entry name" value="FAD/NAD(P)-binding domain"/>
    <property type="match status" value="1"/>
</dbReference>
<evidence type="ECO:0000256" key="4">
    <source>
        <dbReference type="ARBA" id="ARBA00022857"/>
    </source>
</evidence>
<keyword evidence="7" id="KW-1185">Reference proteome</keyword>
<dbReference type="Proteomes" id="UP001237642">
    <property type="component" value="Unassembled WGS sequence"/>
</dbReference>
<evidence type="ECO:0000313" key="6">
    <source>
        <dbReference type="EMBL" id="KAK1383801.1"/>
    </source>
</evidence>
<reference evidence="6" key="1">
    <citation type="submission" date="2023-02" db="EMBL/GenBank/DDBJ databases">
        <title>Genome of toxic invasive species Heracleum sosnowskyi carries increased number of genes despite the absence of recent whole-genome duplications.</title>
        <authorList>
            <person name="Schelkunov M."/>
            <person name="Shtratnikova V."/>
            <person name="Makarenko M."/>
            <person name="Klepikova A."/>
            <person name="Omelchenko D."/>
            <person name="Novikova G."/>
            <person name="Obukhova E."/>
            <person name="Bogdanov V."/>
            <person name="Penin A."/>
            <person name="Logacheva M."/>
        </authorList>
    </citation>
    <scope>NUCLEOTIDE SEQUENCE</scope>
    <source>
        <strain evidence="6">Hsosn_3</strain>
        <tissue evidence="6">Leaf</tissue>
    </source>
</reference>
<organism evidence="6 7">
    <name type="scientific">Heracleum sosnowskyi</name>
    <dbReference type="NCBI Taxonomy" id="360622"/>
    <lineage>
        <taxon>Eukaryota</taxon>
        <taxon>Viridiplantae</taxon>
        <taxon>Streptophyta</taxon>
        <taxon>Embryophyta</taxon>
        <taxon>Tracheophyta</taxon>
        <taxon>Spermatophyta</taxon>
        <taxon>Magnoliopsida</taxon>
        <taxon>eudicotyledons</taxon>
        <taxon>Gunneridae</taxon>
        <taxon>Pentapetalae</taxon>
        <taxon>asterids</taxon>
        <taxon>campanulids</taxon>
        <taxon>Apiales</taxon>
        <taxon>Apiaceae</taxon>
        <taxon>Apioideae</taxon>
        <taxon>apioid superclade</taxon>
        <taxon>Tordylieae</taxon>
        <taxon>Tordyliinae</taxon>
        <taxon>Heracleum</taxon>
    </lineage>
</organism>
<protein>
    <recommendedName>
        <fullName evidence="8">Adrenodoxin-NADP(+) reductase</fullName>
    </recommendedName>
</protein>
<evidence type="ECO:0000256" key="5">
    <source>
        <dbReference type="ARBA" id="ARBA00023002"/>
    </source>
</evidence>
<keyword evidence="2" id="KW-0285">Flavoprotein</keyword>
<evidence type="ECO:0000313" key="7">
    <source>
        <dbReference type="Proteomes" id="UP001237642"/>
    </source>
</evidence>
<comment type="caution">
    <text evidence="6">The sequence shown here is derived from an EMBL/GenBank/DDBJ whole genome shotgun (WGS) entry which is preliminary data.</text>
</comment>
<reference evidence="6" key="2">
    <citation type="submission" date="2023-05" db="EMBL/GenBank/DDBJ databases">
        <authorList>
            <person name="Schelkunov M.I."/>
        </authorList>
    </citation>
    <scope>NUCLEOTIDE SEQUENCE</scope>
    <source>
        <strain evidence="6">Hsosn_3</strain>
        <tissue evidence="6">Leaf</tissue>
    </source>
</reference>
<comment type="cofactor">
    <cofactor evidence="1">
        <name>FAD</name>
        <dbReference type="ChEBI" id="CHEBI:57692"/>
    </cofactor>
</comment>
<accession>A0AAD8IF18</accession>
<keyword evidence="5" id="KW-0560">Oxidoreductase</keyword>
<dbReference type="EMBL" id="JAUIZM010000005">
    <property type="protein sequence ID" value="KAK1383801.1"/>
    <property type="molecule type" value="Genomic_DNA"/>
</dbReference>
<name>A0AAD8IF18_9APIA</name>
<proteinExistence type="predicted"/>
<dbReference type="Gene3D" id="3.50.50.60">
    <property type="entry name" value="FAD/NAD(P)-binding domain"/>
    <property type="match status" value="1"/>
</dbReference>
<dbReference type="InterPro" id="IPR036188">
    <property type="entry name" value="FAD/NAD-bd_sf"/>
</dbReference>
<sequence length="317" mass="34896">MKDLFSGTTILDSSLEADLLVPFYHRNHGIVTNQFSRVAHNDRFSYIGNVTLGSSISLSELRDLYHVVVLAYGAESERACGIPGEDLNLAPDLKSTDTAVVLGQGNVALDVARLLLRPTTELATTDIASSALVALSESSIRKVYLVGRRGPMQAACTAKELREILGIKDLYIHIRNVDLLTTSADEEEMKSNRIRRRVYELLSKAASSETSGPSPGQRELHFVFFRKPDKFVESDERSGHVAGVQLEKTVLRENEGTGIQTAVGTGQFEELSCRLVLKSIGHHRGIVPNALGRVLSDNVEDTTQFERGLYVSGWLKR</sequence>
<evidence type="ECO:0008006" key="8">
    <source>
        <dbReference type="Google" id="ProtNLM"/>
    </source>
</evidence>
<keyword evidence="3" id="KW-0274">FAD</keyword>
<dbReference type="PANTHER" id="PTHR48467:SF1">
    <property type="entry name" value="GLUTAMATE SYNTHASE 1 [NADH], CHLOROPLASTIC-LIKE"/>
    <property type="match status" value="1"/>
</dbReference>
<dbReference type="InterPro" id="IPR055275">
    <property type="entry name" value="Ferredox_Rdtase"/>
</dbReference>
<dbReference type="PANTHER" id="PTHR48467">
    <property type="entry name" value="GLUTAMATE SYNTHASE 1 [NADH], CHLOROPLASTIC-LIKE"/>
    <property type="match status" value="1"/>
</dbReference>
<evidence type="ECO:0000256" key="3">
    <source>
        <dbReference type="ARBA" id="ARBA00022827"/>
    </source>
</evidence>